<organism evidence="11 12">
    <name type="scientific">Eiseniibacteriota bacterium</name>
    <dbReference type="NCBI Taxonomy" id="2212470"/>
    <lineage>
        <taxon>Bacteria</taxon>
        <taxon>Candidatus Eiseniibacteriota</taxon>
    </lineage>
</organism>
<evidence type="ECO:0000256" key="5">
    <source>
        <dbReference type="ARBA" id="ARBA00022692"/>
    </source>
</evidence>
<dbReference type="GO" id="GO:0005886">
    <property type="term" value="C:plasma membrane"/>
    <property type="evidence" value="ECO:0007669"/>
    <property type="project" value="UniProtKB-SubCell"/>
</dbReference>
<dbReference type="Proteomes" id="UP000319829">
    <property type="component" value="Unassembled WGS sequence"/>
</dbReference>
<feature type="region of interest" description="Disordered" evidence="8">
    <location>
        <begin position="1"/>
        <end position="65"/>
    </location>
</feature>
<evidence type="ECO:0000256" key="7">
    <source>
        <dbReference type="ARBA" id="ARBA00023136"/>
    </source>
</evidence>
<comment type="caution">
    <text evidence="11">The sequence shown here is derived from an EMBL/GenBank/DDBJ whole genome shotgun (WGS) entry which is preliminary data.</text>
</comment>
<dbReference type="EMBL" id="VBOU01000011">
    <property type="protein sequence ID" value="TMQ55885.1"/>
    <property type="molecule type" value="Genomic_DNA"/>
</dbReference>
<evidence type="ECO:0000256" key="1">
    <source>
        <dbReference type="ARBA" id="ARBA00004651"/>
    </source>
</evidence>
<dbReference type="AlphaFoldDB" id="A0A538SX05"/>
<feature type="transmembrane region" description="Helical" evidence="9">
    <location>
        <begin position="228"/>
        <end position="244"/>
    </location>
</feature>
<dbReference type="PANTHER" id="PTHR33908:SF11">
    <property type="entry name" value="MEMBRANE PROTEIN"/>
    <property type="match status" value="1"/>
</dbReference>
<evidence type="ECO:0000256" key="6">
    <source>
        <dbReference type="ARBA" id="ARBA00022989"/>
    </source>
</evidence>
<dbReference type="Pfam" id="PF13231">
    <property type="entry name" value="PMT_2"/>
    <property type="match status" value="1"/>
</dbReference>
<keyword evidence="5 9" id="KW-0812">Transmembrane</keyword>
<comment type="subcellular location">
    <subcellularLocation>
        <location evidence="1">Cell membrane</location>
        <topology evidence="1">Multi-pass membrane protein</topology>
    </subcellularLocation>
</comment>
<feature type="compositionally biased region" description="Basic and acidic residues" evidence="8">
    <location>
        <begin position="14"/>
        <end position="25"/>
    </location>
</feature>
<sequence>MRRTAVALPGAVPRAREASPPDRGRRGPRPLTKPHKRNHPSHEWRRGAAGGHSVAPAGSRSLVAPGESRKTETVVRIVAIATIACYGIYWALKALSLHRLGNYAVETDFYWKYGPAAAALKQGHVLIEHFDSKGWGYPLVVAAFSYLGLDLFKAAQVVGLVSACAAAWCVFRLHRSLLGSTLALLSVLLLLGNPTFLANTYEVGTDMFFFAIAIGSVALLLGAERPGWGAILASGLLGGCAFTTRYNGLFLWPAAVIAIVAILNGDRTRASRWRGAGLWSAGFALAALPWLAVNWAHTGNPLTNNNYTNVGYAVYGEGNWERFFYGSDRKIHSFADVVLLDPGRFALAMAKNTLEHLRRDLTELMTPLWGVFTVAGLLVVAFTQRTRRWGAYLLFGLLYFLTLVPVFYGTRFSLTMLACYAALAVAPFSWEKVSGWVSGIERRFPARAFAFLLLWLPGAVAAYGKTEDFRNPEAVQAGPYDILEAAAYLKAHAQGETLLARKPHVAFIAGLRFVPIPQIDSPRALHDVAVRSRARYLLISAAEMALRAAVRPFAEPGAQIPGFRRVFESEGALIYEVLPDSLGSTPPAPAPHP</sequence>
<accession>A0A538SX05</accession>
<evidence type="ECO:0000256" key="3">
    <source>
        <dbReference type="ARBA" id="ARBA00022676"/>
    </source>
</evidence>
<feature type="domain" description="Glycosyltransferase RgtA/B/C/D-like" evidence="10">
    <location>
        <begin position="138"/>
        <end position="290"/>
    </location>
</feature>
<dbReference type="GO" id="GO:0009103">
    <property type="term" value="P:lipopolysaccharide biosynthetic process"/>
    <property type="evidence" value="ECO:0007669"/>
    <property type="project" value="UniProtKB-ARBA"/>
</dbReference>
<evidence type="ECO:0000256" key="8">
    <source>
        <dbReference type="SAM" id="MobiDB-lite"/>
    </source>
</evidence>
<feature type="transmembrane region" description="Helical" evidence="9">
    <location>
        <begin position="154"/>
        <end position="171"/>
    </location>
</feature>
<name>A0A538SX05_UNCEI</name>
<keyword evidence="6 9" id="KW-1133">Transmembrane helix</keyword>
<keyword evidence="4 11" id="KW-0808">Transferase</keyword>
<evidence type="ECO:0000259" key="10">
    <source>
        <dbReference type="Pfam" id="PF13231"/>
    </source>
</evidence>
<dbReference type="GO" id="GO:0016763">
    <property type="term" value="F:pentosyltransferase activity"/>
    <property type="evidence" value="ECO:0007669"/>
    <property type="project" value="TreeGrafter"/>
</dbReference>
<dbReference type="InterPro" id="IPR038731">
    <property type="entry name" value="RgtA/B/C-like"/>
</dbReference>
<gene>
    <name evidence="11" type="ORF">E6K74_01745</name>
</gene>
<feature type="transmembrane region" description="Helical" evidence="9">
    <location>
        <begin position="250"/>
        <end position="266"/>
    </location>
</feature>
<evidence type="ECO:0000256" key="2">
    <source>
        <dbReference type="ARBA" id="ARBA00022475"/>
    </source>
</evidence>
<dbReference type="PANTHER" id="PTHR33908">
    <property type="entry name" value="MANNOSYLTRANSFERASE YKCB-RELATED"/>
    <property type="match status" value="1"/>
</dbReference>
<keyword evidence="3" id="KW-0328">Glycosyltransferase</keyword>
<feature type="transmembrane region" description="Helical" evidence="9">
    <location>
        <begin position="364"/>
        <end position="382"/>
    </location>
</feature>
<feature type="transmembrane region" description="Helical" evidence="9">
    <location>
        <begin position="178"/>
        <end position="197"/>
    </location>
</feature>
<reference evidence="11 12" key="1">
    <citation type="journal article" date="2019" name="Nat. Microbiol.">
        <title>Mediterranean grassland soil C-N compound turnover is dependent on rainfall and depth, and is mediated by genomically divergent microorganisms.</title>
        <authorList>
            <person name="Diamond S."/>
            <person name="Andeer P.F."/>
            <person name="Li Z."/>
            <person name="Crits-Christoph A."/>
            <person name="Burstein D."/>
            <person name="Anantharaman K."/>
            <person name="Lane K.R."/>
            <person name="Thomas B.C."/>
            <person name="Pan C."/>
            <person name="Northen T.R."/>
            <person name="Banfield J.F."/>
        </authorList>
    </citation>
    <scope>NUCLEOTIDE SEQUENCE [LARGE SCALE GENOMIC DNA]</scope>
    <source>
        <strain evidence="11">WS_4</strain>
    </source>
</reference>
<dbReference type="InterPro" id="IPR050297">
    <property type="entry name" value="LipidA_mod_glycosyltrf_83"/>
</dbReference>
<keyword evidence="7 9" id="KW-0472">Membrane</keyword>
<feature type="transmembrane region" description="Helical" evidence="9">
    <location>
        <begin position="203"/>
        <end position="221"/>
    </location>
</feature>
<evidence type="ECO:0000256" key="9">
    <source>
        <dbReference type="SAM" id="Phobius"/>
    </source>
</evidence>
<feature type="compositionally biased region" description="Basic residues" evidence="8">
    <location>
        <begin position="26"/>
        <end position="39"/>
    </location>
</feature>
<protein>
    <submittedName>
        <fullName evidence="11">Glycosyltransferase family 39 protein</fullName>
    </submittedName>
</protein>
<feature type="transmembrane region" description="Helical" evidence="9">
    <location>
        <begin position="278"/>
        <end position="297"/>
    </location>
</feature>
<evidence type="ECO:0000313" key="12">
    <source>
        <dbReference type="Proteomes" id="UP000319829"/>
    </source>
</evidence>
<feature type="transmembrane region" description="Helical" evidence="9">
    <location>
        <begin position="74"/>
        <end position="92"/>
    </location>
</feature>
<evidence type="ECO:0000313" key="11">
    <source>
        <dbReference type="EMBL" id="TMQ55885.1"/>
    </source>
</evidence>
<proteinExistence type="predicted"/>
<evidence type="ECO:0000256" key="4">
    <source>
        <dbReference type="ARBA" id="ARBA00022679"/>
    </source>
</evidence>
<feature type="transmembrane region" description="Helical" evidence="9">
    <location>
        <begin position="389"/>
        <end position="408"/>
    </location>
</feature>
<keyword evidence="2" id="KW-1003">Cell membrane</keyword>